<feature type="non-terminal residue" evidence="8">
    <location>
        <position position="182"/>
    </location>
</feature>
<evidence type="ECO:0000256" key="5">
    <source>
        <dbReference type="ARBA" id="ARBA00023163"/>
    </source>
</evidence>
<accession>A0A849SUJ6</accession>
<dbReference type="SMART" id="SM00448">
    <property type="entry name" value="REC"/>
    <property type="match status" value="1"/>
</dbReference>
<dbReference type="InterPro" id="IPR011006">
    <property type="entry name" value="CheY-like_superfamily"/>
</dbReference>
<reference evidence="8 9" key="1">
    <citation type="submission" date="2020-04" db="EMBL/GenBank/DDBJ databases">
        <title>Metagenomic profiling of ammonia- and methane-oxidizing microorganisms in a Dutch drinking water treatment plant.</title>
        <authorList>
            <person name="Poghosyan L."/>
            <person name="Leucker S."/>
        </authorList>
    </citation>
    <scope>NUCLEOTIDE SEQUENCE [LARGE SCALE GENOMIC DNA]</scope>
    <source>
        <strain evidence="8">S-RSF-IL-03</strain>
    </source>
</reference>
<evidence type="ECO:0000256" key="4">
    <source>
        <dbReference type="ARBA" id="ARBA00023125"/>
    </source>
</evidence>
<evidence type="ECO:0000313" key="8">
    <source>
        <dbReference type="EMBL" id="NOT35050.1"/>
    </source>
</evidence>
<dbReference type="Pfam" id="PF00072">
    <property type="entry name" value="Response_reg"/>
    <property type="match status" value="1"/>
</dbReference>
<gene>
    <name evidence="8" type="ORF">HOP12_12935</name>
</gene>
<evidence type="ECO:0000313" key="9">
    <source>
        <dbReference type="Proteomes" id="UP000580839"/>
    </source>
</evidence>
<comment type="caution">
    <text evidence="8">The sequence shown here is derived from an EMBL/GenBank/DDBJ whole genome shotgun (WGS) entry which is preliminary data.</text>
</comment>
<keyword evidence="3" id="KW-0805">Transcription regulation</keyword>
<name>A0A849SUJ6_UNCEI</name>
<dbReference type="PROSITE" id="PS50110">
    <property type="entry name" value="RESPONSE_REGULATORY"/>
    <property type="match status" value="1"/>
</dbReference>
<protein>
    <submittedName>
        <fullName evidence="8">Response regulator</fullName>
    </submittedName>
</protein>
<feature type="domain" description="Response regulatory" evidence="7">
    <location>
        <begin position="7"/>
        <end position="121"/>
    </location>
</feature>
<sequence>MSRTPGSVLVADRPGDATSALVAFLRDAGFEVFTSPDDAGALHTLDEERVDCLVCELRAPRLDGMAVLRRALALDAEVCAVMVTDGAPLELAIEAMRLGAYDVQVRPLHHERVIAVVSRGLAHRQLAARVVDMEADLDRRVTLGGLEGRSRAITRVTEQIRHLGASRAPVPGSPVISTGKGL</sequence>
<dbReference type="GO" id="GO:0032993">
    <property type="term" value="C:protein-DNA complex"/>
    <property type="evidence" value="ECO:0007669"/>
    <property type="project" value="TreeGrafter"/>
</dbReference>
<evidence type="ECO:0000256" key="2">
    <source>
        <dbReference type="ARBA" id="ARBA00023012"/>
    </source>
</evidence>
<keyword evidence="1" id="KW-0597">Phosphoprotein</keyword>
<dbReference type="Gene3D" id="3.40.50.2300">
    <property type="match status" value="1"/>
</dbReference>
<keyword evidence="4" id="KW-0238">DNA-binding</keyword>
<keyword evidence="5" id="KW-0804">Transcription</keyword>
<organism evidence="8 9">
    <name type="scientific">Eiseniibacteriota bacterium</name>
    <dbReference type="NCBI Taxonomy" id="2212470"/>
    <lineage>
        <taxon>Bacteria</taxon>
        <taxon>Candidatus Eiseniibacteriota</taxon>
    </lineage>
</organism>
<comment type="caution">
    <text evidence="6">Lacks conserved residue(s) required for the propagation of feature annotation.</text>
</comment>
<dbReference type="EMBL" id="JABFRW010000168">
    <property type="protein sequence ID" value="NOT35050.1"/>
    <property type="molecule type" value="Genomic_DNA"/>
</dbReference>
<evidence type="ECO:0000256" key="3">
    <source>
        <dbReference type="ARBA" id="ARBA00023015"/>
    </source>
</evidence>
<evidence type="ECO:0000256" key="6">
    <source>
        <dbReference type="PROSITE-ProRule" id="PRU00169"/>
    </source>
</evidence>
<dbReference type="SUPFAM" id="SSF52172">
    <property type="entry name" value="CheY-like"/>
    <property type="match status" value="1"/>
</dbReference>
<proteinExistence type="predicted"/>
<dbReference type="InterPro" id="IPR001789">
    <property type="entry name" value="Sig_transdc_resp-reg_receiver"/>
</dbReference>
<dbReference type="GO" id="GO:0000976">
    <property type="term" value="F:transcription cis-regulatory region binding"/>
    <property type="evidence" value="ECO:0007669"/>
    <property type="project" value="TreeGrafter"/>
</dbReference>
<dbReference type="PANTHER" id="PTHR48111">
    <property type="entry name" value="REGULATOR OF RPOS"/>
    <property type="match status" value="1"/>
</dbReference>
<evidence type="ECO:0000259" key="7">
    <source>
        <dbReference type="PROSITE" id="PS50110"/>
    </source>
</evidence>
<dbReference type="GO" id="GO:0000156">
    <property type="term" value="F:phosphorelay response regulator activity"/>
    <property type="evidence" value="ECO:0007669"/>
    <property type="project" value="TreeGrafter"/>
</dbReference>
<evidence type="ECO:0000256" key="1">
    <source>
        <dbReference type="ARBA" id="ARBA00022553"/>
    </source>
</evidence>
<dbReference type="GO" id="GO:0006355">
    <property type="term" value="P:regulation of DNA-templated transcription"/>
    <property type="evidence" value="ECO:0007669"/>
    <property type="project" value="TreeGrafter"/>
</dbReference>
<dbReference type="AlphaFoldDB" id="A0A849SUJ6"/>
<dbReference type="GO" id="GO:0005829">
    <property type="term" value="C:cytosol"/>
    <property type="evidence" value="ECO:0007669"/>
    <property type="project" value="TreeGrafter"/>
</dbReference>
<dbReference type="PANTHER" id="PTHR48111:SF1">
    <property type="entry name" value="TWO-COMPONENT RESPONSE REGULATOR ORR33"/>
    <property type="match status" value="1"/>
</dbReference>
<keyword evidence="2" id="KW-0902">Two-component regulatory system</keyword>
<dbReference type="Proteomes" id="UP000580839">
    <property type="component" value="Unassembled WGS sequence"/>
</dbReference>
<dbReference type="InterPro" id="IPR039420">
    <property type="entry name" value="WalR-like"/>
</dbReference>